<feature type="region of interest" description="Disordered" evidence="1">
    <location>
        <begin position="190"/>
        <end position="230"/>
    </location>
</feature>
<evidence type="ECO:0000313" key="4">
    <source>
        <dbReference type="Proteomes" id="UP000199392"/>
    </source>
</evidence>
<evidence type="ECO:0000313" key="3">
    <source>
        <dbReference type="EMBL" id="SFS43035.1"/>
    </source>
</evidence>
<dbReference type="Proteomes" id="UP000199392">
    <property type="component" value="Unassembled WGS sequence"/>
</dbReference>
<keyword evidence="4" id="KW-1185">Reference proteome</keyword>
<dbReference type="STRING" id="311180.SAMN04488050_101731"/>
<feature type="compositionally biased region" description="Low complexity" evidence="1">
    <location>
        <begin position="199"/>
        <end position="210"/>
    </location>
</feature>
<dbReference type="EMBL" id="FOZW01000001">
    <property type="protein sequence ID" value="SFS43035.1"/>
    <property type="molecule type" value="Genomic_DNA"/>
</dbReference>
<gene>
    <name evidence="3" type="ORF">SAMN04488050_101731</name>
</gene>
<dbReference type="Pfam" id="PF13699">
    <property type="entry name" value="eCIS_core"/>
    <property type="match status" value="1"/>
</dbReference>
<accession>A0A1I6PSL7</accession>
<evidence type="ECO:0000256" key="1">
    <source>
        <dbReference type="SAM" id="MobiDB-lite"/>
    </source>
</evidence>
<protein>
    <recommendedName>
        <fullName evidence="2">eCIS core domain-containing protein</fullName>
    </recommendedName>
</protein>
<dbReference type="CDD" id="cd00085">
    <property type="entry name" value="HNHc"/>
    <property type="match status" value="1"/>
</dbReference>
<feature type="domain" description="eCIS core" evidence="2">
    <location>
        <begin position="112"/>
        <end position="184"/>
    </location>
</feature>
<dbReference type="AlphaFoldDB" id="A0A1I6PSL7"/>
<dbReference type="OrthoDB" id="7387101at2"/>
<dbReference type="InterPro" id="IPR025295">
    <property type="entry name" value="eCIS_core_dom"/>
</dbReference>
<feature type="compositionally biased region" description="Low complexity" evidence="1">
    <location>
        <begin position="1"/>
        <end position="19"/>
    </location>
</feature>
<feature type="compositionally biased region" description="Basic and acidic residues" evidence="1">
    <location>
        <begin position="28"/>
        <end position="37"/>
    </location>
</feature>
<organism evidence="3 4">
    <name type="scientific">Alloyangia pacifica</name>
    <dbReference type="NCBI Taxonomy" id="311180"/>
    <lineage>
        <taxon>Bacteria</taxon>
        <taxon>Pseudomonadati</taxon>
        <taxon>Pseudomonadota</taxon>
        <taxon>Alphaproteobacteria</taxon>
        <taxon>Rhodobacterales</taxon>
        <taxon>Roseobacteraceae</taxon>
        <taxon>Alloyangia</taxon>
    </lineage>
</organism>
<name>A0A1I6PSL7_9RHOB</name>
<sequence length="809" mass="85686">MAGAAQSQAPPQPANGAAPVRVAEPDSAEEREADRISEAVMRGAAATPPAPPSGPPAIYRQCADCAAGGAPCAACAAEETELLMLKAAPAAGAVDGAGAARAATALGGAGRPLPEATRAYFEPRIGADLSGVRLHTDGATERAAQGIHARAYTLGQHIGFAPGSYAPAIPEGQRLLAHELTHAAFHASGPTRIHRRPEAAAPADPAPSSANDTTGSETGAPGTESPAPDVTMVHDRVDRILVSCEQRRIAFVTNSATYIYRLLTCNRRIPSATYVAEVMRNREENSIVFSLRPQAGGPEPEGGNDEAYDATFRWAVRRGQIDPVDLFEEQDSVLVDYGTEVPMPGGRRRRECLVTMDPRQVLSANEGRIDLLDRLPEKTVSAKWDIAEFGIGAIEIELEAGVEAFVDWHHGDGMLRDICLSSADGGGGYGGRATFDVEGGAKLQVVLTADLHASLEVGGIIDLVDVGGGLKLEGIAEVAGRINTLSEIAWDSSERNRGFRLGTNIQLAAASQLALHLSANAGLTVLGVELISTEWPKLVDLRRPFAWTGGLTFGDAFAPDVDLASVQPATAAQLQAAPQSGPISARRRRRGRGIPMRALIEAALGVGQGQLAIDGSSCEKALPLSWLKPGFLYEDQVVFDPLVNPGVAPTEVGRLEGPRLVSHDRVIPRRGAAITGPTPIGVTDENWPETGDWSRCFQYVQPATSSRTESATYRELLRGLGHDVSGVQVDHIRELQFGGEDSFANLWTLDRRANMSAGALHRAQIRAYRAIFGNLAGKYMRISSIGLDAKFDIPQALRSAPGAPEDDLL</sequence>
<feature type="region of interest" description="Disordered" evidence="1">
    <location>
        <begin position="1"/>
        <end position="55"/>
    </location>
</feature>
<reference evidence="4" key="1">
    <citation type="submission" date="2016-10" db="EMBL/GenBank/DDBJ databases">
        <authorList>
            <person name="Varghese N."/>
            <person name="Submissions S."/>
        </authorList>
    </citation>
    <scope>NUCLEOTIDE SEQUENCE [LARGE SCALE GENOMIC DNA]</scope>
    <source>
        <strain evidence="4">DSM 26894</strain>
    </source>
</reference>
<proteinExistence type="predicted"/>
<evidence type="ECO:0000259" key="2">
    <source>
        <dbReference type="Pfam" id="PF13699"/>
    </source>
</evidence>
<dbReference type="RefSeq" id="WP_092421919.1">
    <property type="nucleotide sequence ID" value="NZ_FNCL01000002.1"/>
</dbReference>
<dbReference type="InterPro" id="IPR003615">
    <property type="entry name" value="HNH_nuc"/>
</dbReference>